<evidence type="ECO:0000313" key="2">
    <source>
        <dbReference type="Proteomes" id="UP000683360"/>
    </source>
</evidence>
<proteinExistence type="predicted"/>
<sequence length="222" mass="25414">MADTAMQNTSKALYRYLCQNIVGTDHYVKTIRQMNSARDNATSGEFQTVITSGSFGEGLDMKGSDLDMMYVSKHIEVYEYLKPRLSPNITYLSMRTDDVKPGFTHLLVEKSDDQYFSKNCEEHNGIQYLSSSLYKQHMISKAIVQRQVIHGPCISDEQETETKTKSLALYRYMCENIVGSENHVQRLRLISTVRDNLTSNDIVIYITSECFGEGLEMREEVI</sequence>
<reference evidence="1" key="1">
    <citation type="submission" date="2021-03" db="EMBL/GenBank/DDBJ databases">
        <authorList>
            <person name="Bekaert M."/>
        </authorList>
    </citation>
    <scope>NUCLEOTIDE SEQUENCE</scope>
</reference>
<gene>
    <name evidence="1" type="ORF">MEDL_24658</name>
</gene>
<accession>A0A8S3RPU3</accession>
<dbReference type="Proteomes" id="UP000683360">
    <property type="component" value="Unassembled WGS sequence"/>
</dbReference>
<dbReference type="AlphaFoldDB" id="A0A8S3RPU3"/>
<name>A0A8S3RPU3_MYTED</name>
<dbReference type="EMBL" id="CAJPWZ010001239">
    <property type="protein sequence ID" value="CAG2210550.1"/>
    <property type="molecule type" value="Genomic_DNA"/>
</dbReference>
<organism evidence="1 2">
    <name type="scientific">Mytilus edulis</name>
    <name type="common">Blue mussel</name>
    <dbReference type="NCBI Taxonomy" id="6550"/>
    <lineage>
        <taxon>Eukaryota</taxon>
        <taxon>Metazoa</taxon>
        <taxon>Spiralia</taxon>
        <taxon>Lophotrochozoa</taxon>
        <taxon>Mollusca</taxon>
        <taxon>Bivalvia</taxon>
        <taxon>Autobranchia</taxon>
        <taxon>Pteriomorphia</taxon>
        <taxon>Mytilida</taxon>
        <taxon>Mytiloidea</taxon>
        <taxon>Mytilidae</taxon>
        <taxon>Mytilinae</taxon>
        <taxon>Mytilus</taxon>
    </lineage>
</organism>
<keyword evidence="2" id="KW-1185">Reference proteome</keyword>
<comment type="caution">
    <text evidence="1">The sequence shown here is derived from an EMBL/GenBank/DDBJ whole genome shotgun (WGS) entry which is preliminary data.</text>
</comment>
<evidence type="ECO:0000313" key="1">
    <source>
        <dbReference type="EMBL" id="CAG2210550.1"/>
    </source>
</evidence>
<protein>
    <submittedName>
        <fullName evidence="1">Uncharacterized protein</fullName>
    </submittedName>
</protein>